<reference evidence="11 12" key="1">
    <citation type="submission" date="2020-11" db="EMBL/GenBank/DDBJ databases">
        <title>Kefir isolates.</title>
        <authorList>
            <person name="Marcisauskas S."/>
            <person name="Kim Y."/>
            <person name="Blasche S."/>
        </authorList>
    </citation>
    <scope>NUCLEOTIDE SEQUENCE [LARGE SCALE GENOMIC DNA]</scope>
    <source>
        <strain evidence="11 12">KR</strain>
    </source>
</reference>
<evidence type="ECO:0000313" key="12">
    <source>
        <dbReference type="Proteomes" id="UP000777482"/>
    </source>
</evidence>
<dbReference type="SUPFAM" id="SSF53474">
    <property type="entry name" value="alpha/beta-Hydrolases"/>
    <property type="match status" value="1"/>
</dbReference>
<evidence type="ECO:0000256" key="9">
    <source>
        <dbReference type="ARBA" id="ARBA00034075"/>
    </source>
</evidence>
<keyword evidence="2" id="KW-0719">Serine esterase</keyword>
<dbReference type="EMBL" id="PUHQ01000042">
    <property type="protein sequence ID" value="KAG0660620.1"/>
    <property type="molecule type" value="Genomic_DNA"/>
</dbReference>
<comment type="catalytic activity">
    <reaction evidence="9">
        <text>feruloyl-polysaccharide + H2O = ferulate + polysaccharide.</text>
        <dbReference type="EC" id="3.1.1.73"/>
    </reaction>
</comment>
<organism evidence="11 12">
    <name type="scientific">Rhodotorula mucilaginosa</name>
    <name type="common">Yeast</name>
    <name type="synonym">Rhodotorula rubra</name>
    <dbReference type="NCBI Taxonomy" id="5537"/>
    <lineage>
        <taxon>Eukaryota</taxon>
        <taxon>Fungi</taxon>
        <taxon>Dikarya</taxon>
        <taxon>Basidiomycota</taxon>
        <taxon>Pucciniomycotina</taxon>
        <taxon>Microbotryomycetes</taxon>
        <taxon>Sporidiobolales</taxon>
        <taxon>Sporidiobolaceae</taxon>
        <taxon>Rhodotorula</taxon>
    </lineage>
</organism>
<evidence type="ECO:0000256" key="3">
    <source>
        <dbReference type="ARBA" id="ARBA00022651"/>
    </source>
</evidence>
<proteinExistence type="inferred from homology"/>
<keyword evidence="4" id="KW-0479">Metal-binding</keyword>
<evidence type="ECO:0000256" key="5">
    <source>
        <dbReference type="ARBA" id="ARBA00022729"/>
    </source>
</evidence>
<dbReference type="OrthoDB" id="2537554at2759"/>
<evidence type="ECO:0000256" key="6">
    <source>
        <dbReference type="ARBA" id="ARBA00022801"/>
    </source>
</evidence>
<sequence>MRLTTTSILSLSLAGSSLAAVVPRWHYALSCSDLWEAAPKMLPDLEVYIAEDVPAGYTLPANSTWSTPAYPAAVPDLPAFCRFGGYIHTSNTSKVQFEVWLPDEWSGRFSMVGNGGDSGGVNFPDMWAPIKKYNMAVASTDTGHNGTSGDGTFAISNPESQIDFGYRAVHLTTVYSKKILSAYYGREQDFSYWLGCSSGGKQGLKEVQEYPEDYDGVIAGAAAQYWPNLNAEIYWINTFVNAANSTGHLYPADYAKIGKLVLEQCDGLDGVMDGFLTNPRLCKPDLSSLLCGASNASSAAATTTAPASDSSPASNSTSCLNQAQVDTMYKIWGNYTATTDVGLPKGSFIFSGYAPGAEGSPVFSVDGEPYSLAPDYFQYQVLNLTDPNVTFAGNETELERLLKIALETDPGRISAVNANISTFLKRGKLLTYVGEADTLIPTFSTHEYYEDVRTALGRPEDLGDSYRFFTVPGLGHCRDGPGPGSFGGPGQRQDVLGGAAQAAVFDKEHDMLLAMIDWVEKGNAPDSIIAAKYKNNDKTEGIAFTRPLCPYPQFAKYKGGDSNDASNFECVYDW</sequence>
<dbReference type="GO" id="GO:0046872">
    <property type="term" value="F:metal ion binding"/>
    <property type="evidence" value="ECO:0007669"/>
    <property type="project" value="UniProtKB-KW"/>
</dbReference>
<evidence type="ECO:0000256" key="8">
    <source>
        <dbReference type="ARBA" id="ARBA00023157"/>
    </source>
</evidence>
<comment type="caution">
    <text evidence="11">The sequence shown here is derived from an EMBL/GenBank/DDBJ whole genome shotgun (WGS) entry which is preliminary data.</text>
</comment>
<dbReference type="PANTHER" id="PTHR33938:SF15">
    <property type="entry name" value="FERULOYL ESTERASE B-RELATED"/>
    <property type="match status" value="1"/>
</dbReference>
<keyword evidence="3" id="KW-0119">Carbohydrate metabolism</keyword>
<accession>A0A9P7B660</accession>
<name>A0A9P7B660_RHOMI</name>
<dbReference type="Pfam" id="PF07519">
    <property type="entry name" value="Tannase"/>
    <property type="match status" value="1"/>
</dbReference>
<evidence type="ECO:0000256" key="7">
    <source>
        <dbReference type="ARBA" id="ARBA00022837"/>
    </source>
</evidence>
<evidence type="ECO:0000313" key="11">
    <source>
        <dbReference type="EMBL" id="KAG0660620.1"/>
    </source>
</evidence>
<keyword evidence="8" id="KW-1015">Disulfide bond</keyword>
<dbReference type="Proteomes" id="UP000777482">
    <property type="component" value="Unassembled WGS sequence"/>
</dbReference>
<keyword evidence="3" id="KW-0624">Polysaccharide degradation</keyword>
<dbReference type="GO" id="GO:0045493">
    <property type="term" value="P:xylan catabolic process"/>
    <property type="evidence" value="ECO:0007669"/>
    <property type="project" value="UniProtKB-KW"/>
</dbReference>
<feature type="signal peptide" evidence="10">
    <location>
        <begin position="1"/>
        <end position="19"/>
    </location>
</feature>
<dbReference type="InterPro" id="IPR011118">
    <property type="entry name" value="Tannase/feruloyl_esterase"/>
</dbReference>
<keyword evidence="6 10" id="KW-0378">Hydrolase</keyword>
<evidence type="ECO:0000256" key="10">
    <source>
        <dbReference type="RuleBase" id="RU361238"/>
    </source>
</evidence>
<evidence type="ECO:0000256" key="4">
    <source>
        <dbReference type="ARBA" id="ARBA00022723"/>
    </source>
</evidence>
<dbReference type="EC" id="3.1.1.-" evidence="10"/>
<dbReference type="PANTHER" id="PTHR33938">
    <property type="entry name" value="FERULOYL ESTERASE B-RELATED"/>
    <property type="match status" value="1"/>
</dbReference>
<keyword evidence="3" id="KW-0858">Xylan degradation</keyword>
<comment type="similarity">
    <text evidence="1 10">Belongs to the tannase family.</text>
</comment>
<keyword evidence="5 10" id="KW-0732">Signal</keyword>
<keyword evidence="12" id="KW-1185">Reference proteome</keyword>
<dbReference type="GO" id="GO:0030600">
    <property type="term" value="F:feruloyl esterase activity"/>
    <property type="evidence" value="ECO:0007669"/>
    <property type="project" value="UniProtKB-EC"/>
</dbReference>
<evidence type="ECO:0000256" key="1">
    <source>
        <dbReference type="ARBA" id="ARBA00006249"/>
    </source>
</evidence>
<dbReference type="AlphaFoldDB" id="A0A9P7B660"/>
<feature type="chain" id="PRO_5040532113" description="Carboxylic ester hydrolase" evidence="10">
    <location>
        <begin position="20"/>
        <end position="574"/>
    </location>
</feature>
<protein>
    <recommendedName>
        <fullName evidence="10">Carboxylic ester hydrolase</fullName>
        <ecNumber evidence="10">3.1.1.-</ecNumber>
    </recommendedName>
</protein>
<gene>
    <name evidence="11" type="ORF">C6P46_004483</name>
</gene>
<evidence type="ECO:0000256" key="2">
    <source>
        <dbReference type="ARBA" id="ARBA00022487"/>
    </source>
</evidence>
<keyword evidence="7" id="KW-0106">Calcium</keyword>
<dbReference type="InterPro" id="IPR029058">
    <property type="entry name" value="AB_hydrolase_fold"/>
</dbReference>